<organism evidence="2 3">
    <name type="scientific">Punica granatum</name>
    <name type="common">Pomegranate</name>
    <dbReference type="NCBI Taxonomy" id="22663"/>
    <lineage>
        <taxon>Eukaryota</taxon>
        <taxon>Viridiplantae</taxon>
        <taxon>Streptophyta</taxon>
        <taxon>Embryophyta</taxon>
        <taxon>Tracheophyta</taxon>
        <taxon>Spermatophyta</taxon>
        <taxon>Magnoliopsida</taxon>
        <taxon>eudicotyledons</taxon>
        <taxon>Gunneridae</taxon>
        <taxon>Pentapetalae</taxon>
        <taxon>rosids</taxon>
        <taxon>malvids</taxon>
        <taxon>Myrtales</taxon>
        <taxon>Lythraceae</taxon>
        <taxon>Punica</taxon>
    </lineage>
</organism>
<keyword evidence="3" id="KW-1185">Reference proteome</keyword>
<protein>
    <submittedName>
        <fullName evidence="2">Uncharacterized protein</fullName>
    </submittedName>
</protein>
<name>A0A2I0IPI1_PUNGR</name>
<gene>
    <name evidence="2" type="ORF">CRG98_033691</name>
</gene>
<reference evidence="2 3" key="1">
    <citation type="submission" date="2017-11" db="EMBL/GenBank/DDBJ databases">
        <title>De-novo sequencing of pomegranate (Punica granatum L.) genome.</title>
        <authorList>
            <person name="Akparov Z."/>
            <person name="Amiraslanov A."/>
            <person name="Hajiyeva S."/>
            <person name="Abbasov M."/>
            <person name="Kaur K."/>
            <person name="Hamwieh A."/>
            <person name="Solovyev V."/>
            <person name="Salamov A."/>
            <person name="Braich B."/>
            <person name="Kosarev P."/>
            <person name="Mahmoud A."/>
            <person name="Hajiyev E."/>
            <person name="Babayeva S."/>
            <person name="Izzatullayeva V."/>
            <person name="Mammadov A."/>
            <person name="Mammadov A."/>
            <person name="Sharifova S."/>
            <person name="Ojaghi J."/>
            <person name="Eynullazada K."/>
            <person name="Bayramov B."/>
            <person name="Abdulazimova A."/>
            <person name="Shahmuradov I."/>
        </authorList>
    </citation>
    <scope>NUCLEOTIDE SEQUENCE [LARGE SCALE GENOMIC DNA]</scope>
    <source>
        <strain evidence="3">cv. AG2017</strain>
        <tissue evidence="2">Leaf</tissue>
    </source>
</reference>
<sequence>MDDQGKEGSGPSIGDPDPTARSPASSVGTDDLGGGVRVIDWRPRPQIDWGPSIRVPGRFGSSVPMEDAGDLVGGIGDPDPDPELTGESPTTPGPIRSKTVSSVRPGSLLPDSSSSDPQLLRMALTPLAAKVHWLRGNFLRPLQFFAMASMPRWVRWRGSLVSKYIQAFGPQKANLVVDEL</sequence>
<evidence type="ECO:0000313" key="3">
    <source>
        <dbReference type="Proteomes" id="UP000233551"/>
    </source>
</evidence>
<dbReference type="AlphaFoldDB" id="A0A2I0IPI1"/>
<dbReference type="EMBL" id="PGOL01002685">
    <property type="protein sequence ID" value="PKI45892.1"/>
    <property type="molecule type" value="Genomic_DNA"/>
</dbReference>
<evidence type="ECO:0000256" key="1">
    <source>
        <dbReference type="SAM" id="MobiDB-lite"/>
    </source>
</evidence>
<comment type="caution">
    <text evidence="2">The sequence shown here is derived from an EMBL/GenBank/DDBJ whole genome shotgun (WGS) entry which is preliminary data.</text>
</comment>
<accession>A0A2I0IPI1</accession>
<feature type="region of interest" description="Disordered" evidence="1">
    <location>
        <begin position="1"/>
        <end position="115"/>
    </location>
</feature>
<dbReference type="Proteomes" id="UP000233551">
    <property type="component" value="Unassembled WGS sequence"/>
</dbReference>
<evidence type="ECO:0000313" key="2">
    <source>
        <dbReference type="EMBL" id="PKI45892.1"/>
    </source>
</evidence>
<proteinExistence type="predicted"/>